<evidence type="ECO:0000313" key="1">
    <source>
        <dbReference type="EMBL" id="CAL1694993.1"/>
    </source>
</evidence>
<keyword evidence="2" id="KW-1185">Reference proteome</keyword>
<dbReference type="Proteomes" id="UP001497453">
    <property type="component" value="Chromosome 1"/>
</dbReference>
<sequence>MSATISTLQISPNNNLSVPIKASDLRLPSYHCSYLNRFHPYARASPRPQDLMKTVDRPFADYQDGRPSFALSVVSEEDENAVNAFAEVPIAPEVQLVIAATRPGPLKGIRLLEAVIDFALMMRRRLRSNAKDSFQ</sequence>
<name>A0ABP1CJV1_9APHY</name>
<gene>
    <name evidence="1" type="ORF">GFSPODELE1_LOCUS546</name>
</gene>
<reference evidence="2" key="1">
    <citation type="submission" date="2024-04" db="EMBL/GenBank/DDBJ databases">
        <authorList>
            <person name="Shaw F."/>
            <person name="Minotto A."/>
        </authorList>
    </citation>
    <scope>NUCLEOTIDE SEQUENCE [LARGE SCALE GENOMIC DNA]</scope>
</reference>
<evidence type="ECO:0000313" key="2">
    <source>
        <dbReference type="Proteomes" id="UP001497453"/>
    </source>
</evidence>
<dbReference type="EMBL" id="OZ037944">
    <property type="protein sequence ID" value="CAL1694993.1"/>
    <property type="molecule type" value="Genomic_DNA"/>
</dbReference>
<accession>A0ABP1CJV1</accession>
<protein>
    <submittedName>
        <fullName evidence="1">Uncharacterized protein</fullName>
    </submittedName>
</protein>
<proteinExistence type="predicted"/>
<organism evidence="1 2">
    <name type="scientific">Somion occarium</name>
    <dbReference type="NCBI Taxonomy" id="3059160"/>
    <lineage>
        <taxon>Eukaryota</taxon>
        <taxon>Fungi</taxon>
        <taxon>Dikarya</taxon>
        <taxon>Basidiomycota</taxon>
        <taxon>Agaricomycotina</taxon>
        <taxon>Agaricomycetes</taxon>
        <taxon>Polyporales</taxon>
        <taxon>Cerrenaceae</taxon>
        <taxon>Somion</taxon>
    </lineage>
</organism>